<evidence type="ECO:0000313" key="3">
    <source>
        <dbReference type="Proteomes" id="UP000326367"/>
    </source>
</evidence>
<dbReference type="Gene3D" id="1.10.510.10">
    <property type="entry name" value="Transferase(Phosphotransferase) domain 1"/>
    <property type="match status" value="1"/>
</dbReference>
<evidence type="ECO:0000313" key="2">
    <source>
        <dbReference type="EMBL" id="KAA8999563.1"/>
    </source>
</evidence>
<dbReference type="Pfam" id="PF01636">
    <property type="entry name" value="APH"/>
    <property type="match status" value="1"/>
</dbReference>
<comment type="caution">
    <text evidence="2">The sequence shown here is derived from an EMBL/GenBank/DDBJ whole genome shotgun (WGS) entry which is preliminary data.</text>
</comment>
<dbReference type="Proteomes" id="UP000326367">
    <property type="component" value="Unassembled WGS sequence"/>
</dbReference>
<accession>A0ABQ6T1S3</accession>
<gene>
    <name evidence="2" type="ORF">FJU31_08585</name>
</gene>
<proteinExistence type="predicted"/>
<organism evidence="2 3">
    <name type="scientific">Stenotrophomonas cyclobalanopsidis</name>
    <dbReference type="NCBI Taxonomy" id="2771362"/>
    <lineage>
        <taxon>Bacteria</taxon>
        <taxon>Pseudomonadati</taxon>
        <taxon>Pseudomonadota</taxon>
        <taxon>Gammaproteobacteria</taxon>
        <taxon>Lysobacterales</taxon>
        <taxon>Lysobacteraceae</taxon>
        <taxon>Stenotrophomonas</taxon>
    </lineage>
</organism>
<dbReference type="SUPFAM" id="SSF56112">
    <property type="entry name" value="Protein kinase-like (PK-like)"/>
    <property type="match status" value="1"/>
</dbReference>
<dbReference type="Gene3D" id="1.20.58.840">
    <property type="match status" value="1"/>
</dbReference>
<evidence type="ECO:0000259" key="1">
    <source>
        <dbReference type="Pfam" id="PF01636"/>
    </source>
</evidence>
<sequence>MSFASAQQINEVLQQSYGITATAVVPRVVGADANASVFRIDARGSQWWLKCRSYQVAPQVWDGLHWLRGTLGIEEIVAPWPAMTGGASVQRWGLQFTLFPYIEGQSGFEAPLSAMQWRRLGEVLHRLHTARLPQALAEGLPRQSLSCEALDTVGHWLQEPATLPAAQDRWGRAFHAVWARQRVRIAALHQRALALRQALAEREPLLHPCHTDLHAGNLLMGHDGALHLIDWDGLSLAPRERDLMFVGAAVGGRWGRERPQGFADGYGDDLGDAQWIAWYRHARILQDLVAFQQMLMGGDGDYRPPQQRRQALHHLGELFAPGNVFCAAERAYSAM</sequence>
<dbReference type="RefSeq" id="WP_150454367.1">
    <property type="nucleotide sequence ID" value="NZ_VYKI01000008.1"/>
</dbReference>
<protein>
    <submittedName>
        <fullName evidence="2">Aminoglycoside phosphotransferase family protein</fullName>
    </submittedName>
</protein>
<feature type="domain" description="Aminoglycoside phosphotransferase" evidence="1">
    <location>
        <begin position="84"/>
        <end position="271"/>
    </location>
</feature>
<dbReference type="Gene3D" id="3.30.200.20">
    <property type="entry name" value="Phosphorylase Kinase, domain 1"/>
    <property type="match status" value="1"/>
</dbReference>
<dbReference type="InterPro" id="IPR011009">
    <property type="entry name" value="Kinase-like_dom_sf"/>
</dbReference>
<keyword evidence="3" id="KW-1185">Reference proteome</keyword>
<name>A0ABQ6T1S3_9GAMM</name>
<dbReference type="EMBL" id="VYKI01000008">
    <property type="protein sequence ID" value="KAA8999563.1"/>
    <property type="molecule type" value="Genomic_DNA"/>
</dbReference>
<dbReference type="InterPro" id="IPR002575">
    <property type="entry name" value="Aminoglycoside_PTrfase"/>
</dbReference>
<reference evidence="2 3" key="1">
    <citation type="journal article" date="2020" name="Antonie Van Leeuwenhoek">
        <title>Stenotrophomonas cyclobalanopsidis sp. nov., isolated from the leaf spot disease of Cyclobalanopsis patelliformis.</title>
        <authorList>
            <person name="Bian D.R."/>
            <person name="Xue H."/>
            <person name="Piao C.G."/>
            <person name="Li Y."/>
        </authorList>
    </citation>
    <scope>NUCLEOTIDE SEQUENCE [LARGE SCALE GENOMIC DNA]</scope>
    <source>
        <strain evidence="2 3">TPQG1-4</strain>
    </source>
</reference>